<feature type="non-terminal residue" evidence="6">
    <location>
        <position position="1"/>
    </location>
</feature>
<dbReference type="PANTHER" id="PTHR44845:SF6">
    <property type="entry name" value="BETA-ALANINE-ACTIVATING ENZYME"/>
    <property type="match status" value="1"/>
</dbReference>
<keyword evidence="3" id="KW-0597">Phosphoprotein</keyword>
<dbReference type="InterPro" id="IPR009081">
    <property type="entry name" value="PP-bd_ACP"/>
</dbReference>
<dbReference type="InterPro" id="IPR006162">
    <property type="entry name" value="Ppantetheine_attach_site"/>
</dbReference>
<dbReference type="EMBL" id="RJMB01000044">
    <property type="protein sequence ID" value="RNL78041.1"/>
    <property type="molecule type" value="Genomic_DNA"/>
</dbReference>
<dbReference type="InterPro" id="IPR025110">
    <property type="entry name" value="AMP-bd_C"/>
</dbReference>
<dbReference type="PROSITE" id="PS50075">
    <property type="entry name" value="CARRIER"/>
    <property type="match status" value="1"/>
</dbReference>
<name>A0A3N0DRB2_9ACTN</name>
<dbReference type="Proteomes" id="UP000269198">
    <property type="component" value="Unassembled WGS sequence"/>
</dbReference>
<dbReference type="Gene3D" id="3.30.300.30">
    <property type="match status" value="1"/>
</dbReference>
<gene>
    <name evidence="6" type="ORF">EFW17_23510</name>
</gene>
<sequence length="187" mass="20096">EIERVLVEHPGVAQAVVVVREGATGDQRIVAYVVPGGKGGPGGLDIDALTELVREHLPEYMVPSAIVPLTEFPMTSSGKLDRSALPAPDHAEAATGRGPSNHNEEVLCRLFAELLDVEEVGIDDDFFGYGGHSLLATRLTGRIRNEFGVDVKVTTVFRNPTVAQLAARIEKLATSSRPQLSKMTVEE</sequence>
<accession>A0A3N0DRB2</accession>
<dbReference type="InterPro" id="IPR020806">
    <property type="entry name" value="PKS_PP-bd"/>
</dbReference>
<feature type="region of interest" description="Disordered" evidence="4">
    <location>
        <begin position="78"/>
        <end position="100"/>
    </location>
</feature>
<dbReference type="InterPro" id="IPR029058">
    <property type="entry name" value="AB_hydrolase_fold"/>
</dbReference>
<dbReference type="Pfam" id="PF13193">
    <property type="entry name" value="AMP-binding_C"/>
    <property type="match status" value="1"/>
</dbReference>
<dbReference type="InterPro" id="IPR045851">
    <property type="entry name" value="AMP-bd_C_sf"/>
</dbReference>
<protein>
    <recommendedName>
        <fullName evidence="5">Carrier domain-containing protein</fullName>
    </recommendedName>
</protein>
<evidence type="ECO:0000256" key="4">
    <source>
        <dbReference type="SAM" id="MobiDB-lite"/>
    </source>
</evidence>
<dbReference type="FunFam" id="1.10.1200.10:FF:000005">
    <property type="entry name" value="Nonribosomal peptide synthetase 1"/>
    <property type="match status" value="1"/>
</dbReference>
<dbReference type="PROSITE" id="PS00012">
    <property type="entry name" value="PHOSPHOPANTETHEINE"/>
    <property type="match status" value="1"/>
</dbReference>
<keyword evidence="7" id="KW-1185">Reference proteome</keyword>
<dbReference type="SUPFAM" id="SSF56801">
    <property type="entry name" value="Acetyl-CoA synthetase-like"/>
    <property type="match status" value="1"/>
</dbReference>
<evidence type="ECO:0000256" key="1">
    <source>
        <dbReference type="ARBA" id="ARBA00001957"/>
    </source>
</evidence>
<dbReference type="InterPro" id="IPR036736">
    <property type="entry name" value="ACP-like_sf"/>
</dbReference>
<dbReference type="GO" id="GO:0031177">
    <property type="term" value="F:phosphopantetheine binding"/>
    <property type="evidence" value="ECO:0007669"/>
    <property type="project" value="InterPro"/>
</dbReference>
<evidence type="ECO:0000313" key="7">
    <source>
        <dbReference type="Proteomes" id="UP000269198"/>
    </source>
</evidence>
<reference evidence="6 7" key="1">
    <citation type="submission" date="2018-11" db="EMBL/GenBank/DDBJ databases">
        <title>The genome draft of YIM 96095.</title>
        <authorList>
            <person name="Tang S.-K."/>
            <person name="Chunyu W.-X."/>
            <person name="Feng Y.-Z."/>
        </authorList>
    </citation>
    <scope>NUCLEOTIDE SEQUENCE [LARGE SCALE GENOMIC DNA]</scope>
    <source>
        <strain evidence="6 7">YIM 96095</strain>
    </source>
</reference>
<evidence type="ECO:0000313" key="6">
    <source>
        <dbReference type="EMBL" id="RNL78041.1"/>
    </source>
</evidence>
<proteinExistence type="predicted"/>
<dbReference type="RefSeq" id="WP_393916799.1">
    <property type="nucleotide sequence ID" value="NZ_RJMB01000044.1"/>
</dbReference>
<evidence type="ECO:0000256" key="2">
    <source>
        <dbReference type="ARBA" id="ARBA00022450"/>
    </source>
</evidence>
<comment type="caution">
    <text evidence="6">The sequence shown here is derived from an EMBL/GenBank/DDBJ whole genome shotgun (WGS) entry which is preliminary data.</text>
</comment>
<comment type="cofactor">
    <cofactor evidence="1">
        <name>pantetheine 4'-phosphate</name>
        <dbReference type="ChEBI" id="CHEBI:47942"/>
    </cofactor>
</comment>
<evidence type="ECO:0000256" key="3">
    <source>
        <dbReference type="ARBA" id="ARBA00022553"/>
    </source>
</evidence>
<dbReference type="Pfam" id="PF00550">
    <property type="entry name" value="PP-binding"/>
    <property type="match status" value="1"/>
</dbReference>
<dbReference type="SMART" id="SM00823">
    <property type="entry name" value="PKS_PP"/>
    <property type="match status" value="1"/>
</dbReference>
<dbReference type="Gene3D" id="3.40.50.1820">
    <property type="entry name" value="alpha/beta hydrolase"/>
    <property type="match status" value="1"/>
</dbReference>
<organism evidence="6 7">
    <name type="scientific">Halostreptopolyspora alba</name>
    <dbReference type="NCBI Taxonomy" id="2487137"/>
    <lineage>
        <taxon>Bacteria</taxon>
        <taxon>Bacillati</taxon>
        <taxon>Actinomycetota</taxon>
        <taxon>Actinomycetes</taxon>
        <taxon>Streptosporangiales</taxon>
        <taxon>Nocardiopsidaceae</taxon>
        <taxon>Halostreptopolyspora</taxon>
    </lineage>
</organism>
<evidence type="ECO:0000259" key="5">
    <source>
        <dbReference type="PROSITE" id="PS50075"/>
    </source>
</evidence>
<feature type="domain" description="Carrier" evidence="5">
    <location>
        <begin position="98"/>
        <end position="173"/>
    </location>
</feature>
<keyword evidence="2" id="KW-0596">Phosphopantetheine</keyword>
<dbReference type="SUPFAM" id="SSF47336">
    <property type="entry name" value="ACP-like"/>
    <property type="match status" value="1"/>
</dbReference>
<dbReference type="PANTHER" id="PTHR44845">
    <property type="entry name" value="CARRIER DOMAIN-CONTAINING PROTEIN"/>
    <property type="match status" value="1"/>
</dbReference>
<dbReference type="AlphaFoldDB" id="A0A3N0DRB2"/>